<organism evidence="1 2">
    <name type="scientific">Wuchereria bancrofti</name>
    <dbReference type="NCBI Taxonomy" id="6293"/>
    <lineage>
        <taxon>Eukaryota</taxon>
        <taxon>Metazoa</taxon>
        <taxon>Ecdysozoa</taxon>
        <taxon>Nematoda</taxon>
        <taxon>Chromadorea</taxon>
        <taxon>Rhabditida</taxon>
        <taxon>Spirurina</taxon>
        <taxon>Spiruromorpha</taxon>
        <taxon>Filarioidea</taxon>
        <taxon>Onchocercidae</taxon>
        <taxon>Wuchereria</taxon>
    </lineage>
</organism>
<gene>
    <name evidence="1" type="ORF">WUBG_10789</name>
</gene>
<comment type="caution">
    <text evidence="1">The sequence shown here is derived from an EMBL/GenBank/DDBJ whole genome shotgun (WGS) entry which is preliminary data.</text>
</comment>
<dbReference type="EMBL" id="ADBV01006737">
    <property type="protein sequence ID" value="EJW78302.1"/>
    <property type="molecule type" value="Genomic_DNA"/>
</dbReference>
<sequence length="72" mass="8518">SQISDWTELVKVEQRQINHGSLEVPANRSVNMERLEMETRRQQNIQSLPLLQFQYSQTLNFAETFLRSAHML</sequence>
<proteinExistence type="predicted"/>
<name>J9EMP0_WUCBA</name>
<reference evidence="2" key="1">
    <citation type="submission" date="2012-08" db="EMBL/GenBank/DDBJ databases">
        <title>The Genome Sequence of Wuchereria bancrofti.</title>
        <authorList>
            <person name="Nutman T.B."/>
            <person name="Fink D.L."/>
            <person name="Russ C."/>
            <person name="Young S."/>
            <person name="Zeng Q."/>
            <person name="Koehrsen M."/>
            <person name="Alvarado L."/>
            <person name="Berlin A."/>
            <person name="Chapman S.B."/>
            <person name="Chen Z."/>
            <person name="Freedman E."/>
            <person name="Gellesch M."/>
            <person name="Goldberg J."/>
            <person name="Griggs A."/>
            <person name="Gujja S."/>
            <person name="Heilman E.R."/>
            <person name="Heiman D."/>
            <person name="Hepburn T."/>
            <person name="Howarth C."/>
            <person name="Jen D."/>
            <person name="Larson L."/>
            <person name="Lewis B."/>
            <person name="Mehta T."/>
            <person name="Park D."/>
            <person name="Pearson M."/>
            <person name="Roberts A."/>
            <person name="Saif S."/>
            <person name="Shea T."/>
            <person name="Shenoy N."/>
            <person name="Sisk P."/>
            <person name="Stolte C."/>
            <person name="Sykes S."/>
            <person name="Walk T."/>
            <person name="White J."/>
            <person name="Yandava C."/>
            <person name="Haas B."/>
            <person name="Henn M.R."/>
            <person name="Nusbaum C."/>
            <person name="Birren B."/>
        </authorList>
    </citation>
    <scope>NUCLEOTIDE SEQUENCE [LARGE SCALE GENOMIC DNA]</scope>
    <source>
        <strain evidence="2">NA</strain>
    </source>
</reference>
<accession>J9EMP0</accession>
<evidence type="ECO:0000313" key="2">
    <source>
        <dbReference type="Proteomes" id="UP000004810"/>
    </source>
</evidence>
<dbReference type="Proteomes" id="UP000004810">
    <property type="component" value="Unassembled WGS sequence"/>
</dbReference>
<feature type="non-terminal residue" evidence="1">
    <location>
        <position position="1"/>
    </location>
</feature>
<protein>
    <submittedName>
        <fullName evidence="1">Uncharacterized protein</fullName>
    </submittedName>
</protein>
<dbReference type="AlphaFoldDB" id="J9EMP0"/>
<evidence type="ECO:0000313" key="1">
    <source>
        <dbReference type="EMBL" id="EJW78302.1"/>
    </source>
</evidence>